<dbReference type="EMBL" id="JAURTK010000006">
    <property type="protein sequence ID" value="MDP9649646.1"/>
    <property type="molecule type" value="Genomic_DNA"/>
</dbReference>
<feature type="domain" description="FAD-dependent urate hydroxylase HpyO/Asp monooxygenase CreE-like FAD/NAD(P)-binding" evidence="1">
    <location>
        <begin position="9"/>
        <end position="68"/>
    </location>
</feature>
<name>A0AB73IIY0_9BURK</name>
<accession>A0AB73IIY0</accession>
<dbReference type="RefSeq" id="WP_392394926.1">
    <property type="nucleotide sequence ID" value="NZ_JAURTK010000006.1"/>
</dbReference>
<dbReference type="PANTHER" id="PTHR40254">
    <property type="entry name" value="BLR0577 PROTEIN"/>
    <property type="match status" value="1"/>
</dbReference>
<dbReference type="Gene3D" id="3.50.50.60">
    <property type="entry name" value="FAD/NAD(P)-binding domain"/>
    <property type="match status" value="1"/>
</dbReference>
<dbReference type="InterPro" id="IPR038732">
    <property type="entry name" value="HpyO/CreE_NAD-binding"/>
</dbReference>
<dbReference type="InterPro" id="IPR052189">
    <property type="entry name" value="L-asp_N-monooxygenase_NS-form"/>
</dbReference>
<dbReference type="Proteomes" id="UP001229486">
    <property type="component" value="Unassembled WGS sequence"/>
</dbReference>
<dbReference type="SUPFAM" id="SSF51905">
    <property type="entry name" value="FAD/NAD(P)-binding domain"/>
    <property type="match status" value="1"/>
</dbReference>
<protein>
    <submittedName>
        <fullName evidence="2">NAD(P)/FAD-binding protein YdhS</fullName>
    </submittedName>
</protein>
<gene>
    <name evidence="2" type="ORF">J2793_005113</name>
</gene>
<sequence length="510" mass="54499">MLRPLDDIAIVGGGPSAKHLLLTLAHAIVAGRLGRDLRIAVYEQSGACGAGQPWHPDNVDECHLSSLPTPVRRAAVGHDELRRFARTVAFLRELGVTVEVMSSTQVVSLDRIGAHWRLTDAPGTTRTAHHAVLAMGHSVFAPRQPDDGRCVSPWPFRALCAKAAEQARAGRIDVLVLGGYLTAVDVVTGLAAHFGADRARLRIRVLSRSGELPKVWGGEPAAIDTAALARRAFGTDIQGLRTQGRLGLAAFERIALDVAYPDDGPGPRPASLDAWLRHLCTGDAAQRLKSDLALAEGGGPLGWQAALFGCLPVLSESFPYFDDEDKLAFHALRSRYYRAAMPMAQENARQLDMLFDAGVLTVAAAPHGYLVTHDEARDAAYLQLVNADGARQPAGEYGMVVAAAGPDTRLSRTASPLLRHLYRQGTVQAVYACSGGDRVELGGLRVDPSTCETIGTRAQPAVTDGRLFAIGPLVVGTFPDAQSIGQLARDAERIVERLVALSAADFEQHL</sequence>
<dbReference type="InterPro" id="IPR036188">
    <property type="entry name" value="FAD/NAD-bd_sf"/>
</dbReference>
<proteinExistence type="predicted"/>
<evidence type="ECO:0000313" key="2">
    <source>
        <dbReference type="EMBL" id="MDP9649646.1"/>
    </source>
</evidence>
<dbReference type="AlphaFoldDB" id="A0AB73IIY0"/>
<dbReference type="Pfam" id="PF13454">
    <property type="entry name" value="NAD_binding_9"/>
    <property type="match status" value="1"/>
</dbReference>
<comment type="caution">
    <text evidence="2">The sequence shown here is derived from an EMBL/GenBank/DDBJ whole genome shotgun (WGS) entry which is preliminary data.</text>
</comment>
<evidence type="ECO:0000259" key="1">
    <source>
        <dbReference type="Pfam" id="PF13454"/>
    </source>
</evidence>
<dbReference type="PANTHER" id="PTHR40254:SF1">
    <property type="entry name" value="BLR0577 PROTEIN"/>
    <property type="match status" value="1"/>
</dbReference>
<reference evidence="2" key="1">
    <citation type="submission" date="2023-07" db="EMBL/GenBank/DDBJ databases">
        <title>Sorghum-associated microbial communities from plants grown in Nebraska, USA.</title>
        <authorList>
            <person name="Schachtman D."/>
        </authorList>
    </citation>
    <scope>NUCLEOTIDE SEQUENCE</scope>
    <source>
        <strain evidence="2">DS1061</strain>
    </source>
</reference>
<organism evidence="2 3">
    <name type="scientific">Paraburkholderia caledonica</name>
    <dbReference type="NCBI Taxonomy" id="134536"/>
    <lineage>
        <taxon>Bacteria</taxon>
        <taxon>Pseudomonadati</taxon>
        <taxon>Pseudomonadota</taxon>
        <taxon>Betaproteobacteria</taxon>
        <taxon>Burkholderiales</taxon>
        <taxon>Burkholderiaceae</taxon>
        <taxon>Paraburkholderia</taxon>
    </lineage>
</organism>
<evidence type="ECO:0000313" key="3">
    <source>
        <dbReference type="Proteomes" id="UP001229486"/>
    </source>
</evidence>